<protein>
    <submittedName>
        <fullName evidence="1">Uncharacterized protein</fullName>
    </submittedName>
</protein>
<sequence length="72" mass="7968">MVAFKIGIFMEKLGMKKWVLLILLIFIGSYFSAIISPQMNVQASSAFTKSEVKAIKKGTFVHAKAKGVTLFI</sequence>
<proteinExistence type="predicted"/>
<evidence type="ECO:0000313" key="1">
    <source>
        <dbReference type="EMBL" id="PWI24974.1"/>
    </source>
</evidence>
<dbReference type="Proteomes" id="UP000245938">
    <property type="component" value="Unassembled WGS sequence"/>
</dbReference>
<accession>A0A2U3AKE4</accession>
<comment type="caution">
    <text evidence="1">The sequence shown here is derived from an EMBL/GenBank/DDBJ whole genome shotgun (WGS) entry which is preliminary data.</text>
</comment>
<dbReference type="AlphaFoldDB" id="A0A2U3AKE4"/>
<organism evidence="1 2">
    <name type="scientific">Kurthia sibirica</name>
    <dbReference type="NCBI Taxonomy" id="202750"/>
    <lineage>
        <taxon>Bacteria</taxon>
        <taxon>Bacillati</taxon>
        <taxon>Bacillota</taxon>
        <taxon>Bacilli</taxon>
        <taxon>Bacillales</taxon>
        <taxon>Caryophanaceae</taxon>
        <taxon>Kurthia</taxon>
    </lineage>
</organism>
<gene>
    <name evidence="1" type="ORF">DEX24_10390</name>
</gene>
<evidence type="ECO:0000313" key="2">
    <source>
        <dbReference type="Proteomes" id="UP000245938"/>
    </source>
</evidence>
<keyword evidence="2" id="KW-1185">Reference proteome</keyword>
<name>A0A2U3AKE4_9BACL</name>
<reference evidence="1 2" key="1">
    <citation type="submission" date="2018-05" db="EMBL/GenBank/DDBJ databases">
        <title>Kurthia sibirica genome sequence.</title>
        <authorList>
            <person name="Maclea K.S."/>
            <person name="Goen A.E."/>
        </authorList>
    </citation>
    <scope>NUCLEOTIDE SEQUENCE [LARGE SCALE GENOMIC DNA]</scope>
    <source>
        <strain evidence="1 2">ATCC 49154</strain>
    </source>
</reference>
<dbReference type="EMBL" id="QFVR01000013">
    <property type="protein sequence ID" value="PWI24974.1"/>
    <property type="molecule type" value="Genomic_DNA"/>
</dbReference>